<dbReference type="Pfam" id="PF03993">
    <property type="entry name" value="DUF349"/>
    <property type="match status" value="2"/>
</dbReference>
<reference evidence="2 3" key="1">
    <citation type="submission" date="2016-10" db="EMBL/GenBank/DDBJ databases">
        <authorList>
            <person name="de Groot N.N."/>
        </authorList>
    </citation>
    <scope>NUCLEOTIDE SEQUENCE [LARGE SCALE GENOMIC DNA]</scope>
    <source>
        <strain evidence="2 3">DSM 6793</strain>
    </source>
</reference>
<accession>A0A1I1JUI7</accession>
<keyword evidence="3" id="KW-1185">Reference proteome</keyword>
<dbReference type="Proteomes" id="UP000199514">
    <property type="component" value="Unassembled WGS sequence"/>
</dbReference>
<dbReference type="InterPro" id="IPR007139">
    <property type="entry name" value="DUF349"/>
</dbReference>
<protein>
    <recommendedName>
        <fullName evidence="4">DUF349 domain-containing protein</fullName>
    </recommendedName>
</protein>
<dbReference type="STRING" id="927664.SAMN05421780_106111"/>
<dbReference type="AlphaFoldDB" id="A0A1I1JUI7"/>
<dbReference type="RefSeq" id="WP_091512442.1">
    <property type="nucleotide sequence ID" value="NZ_FOLE01000006.1"/>
</dbReference>
<proteinExistence type="predicted"/>
<dbReference type="OrthoDB" id="977295at2"/>
<evidence type="ECO:0008006" key="4">
    <source>
        <dbReference type="Google" id="ProtNLM"/>
    </source>
</evidence>
<evidence type="ECO:0000313" key="3">
    <source>
        <dbReference type="Proteomes" id="UP000199514"/>
    </source>
</evidence>
<organism evidence="2 3">
    <name type="scientific">Flexibacter flexilis DSM 6793</name>
    <dbReference type="NCBI Taxonomy" id="927664"/>
    <lineage>
        <taxon>Bacteria</taxon>
        <taxon>Pseudomonadati</taxon>
        <taxon>Bacteroidota</taxon>
        <taxon>Cytophagia</taxon>
        <taxon>Cytophagales</taxon>
        <taxon>Flexibacteraceae</taxon>
        <taxon>Flexibacter</taxon>
    </lineage>
</organism>
<evidence type="ECO:0000256" key="1">
    <source>
        <dbReference type="SAM" id="MobiDB-lite"/>
    </source>
</evidence>
<feature type="region of interest" description="Disordered" evidence="1">
    <location>
        <begin position="274"/>
        <end position="324"/>
    </location>
</feature>
<evidence type="ECO:0000313" key="2">
    <source>
        <dbReference type="EMBL" id="SFC52234.1"/>
    </source>
</evidence>
<feature type="compositionally biased region" description="Low complexity" evidence="1">
    <location>
        <begin position="299"/>
        <end position="313"/>
    </location>
</feature>
<sequence length="487" mass="55761">MGTTSQAGKSNDFGFVRDGKVYLNAFLHLPERQIGEVKETEEAALAYFVNRFSIIENKVNALIENIETAQNKGSYLMKLIHLRQQMEKFDALGDFPTLFVRLDEAETTLQNLIVQNRQKNLEIKQALIAETEALGNDGDWKGVSEKLKEIKSKWLKTGAVAKEQEEEIEQRFTDVLNAFFDKRKVYFDERARLIEERVKKYEELIAGIEPHARMDAHIGKAVRAVRALQEEWKTVGPVPKEQFEPLWAKFGRFKKDIFRNLKIAKRKREEATGILGGGSYRSDGNSGGSRPPRPYNPDGGQQRSSGGYQQRSSAPRQPIQPPRPVLPAEYQAIFDQKMELINEAEALLGIDLRTAVEKAKALQFRWRNTGILPAPFKNETNERFLTATDRVQELNNVQKAAFERSHFIKSKPLREQLSIKISVVQDLIKKDEAEYNANIRVFEALSLEEKALPPNKALYAKISNLRRKLRIKYEMLADMEKQLSNNP</sequence>
<name>A0A1I1JUI7_9BACT</name>
<gene>
    <name evidence="2" type="ORF">SAMN05421780_106111</name>
</gene>
<dbReference type="EMBL" id="FOLE01000006">
    <property type="protein sequence ID" value="SFC52234.1"/>
    <property type="molecule type" value="Genomic_DNA"/>
</dbReference>